<feature type="signal peptide" evidence="2">
    <location>
        <begin position="1"/>
        <end position="24"/>
    </location>
</feature>
<feature type="compositionally biased region" description="Basic and acidic residues" evidence="1">
    <location>
        <begin position="549"/>
        <end position="571"/>
    </location>
</feature>
<reference evidence="3" key="2">
    <citation type="journal article" date="2021" name="PeerJ">
        <title>Extensive microbial diversity within the chicken gut microbiome revealed by metagenomics and culture.</title>
        <authorList>
            <person name="Gilroy R."/>
            <person name="Ravi A."/>
            <person name="Getino M."/>
            <person name="Pursley I."/>
            <person name="Horton D.L."/>
            <person name="Alikhan N.F."/>
            <person name="Baker D."/>
            <person name="Gharbi K."/>
            <person name="Hall N."/>
            <person name="Watson M."/>
            <person name="Adriaenssens E.M."/>
            <person name="Foster-Nyarko E."/>
            <person name="Jarju S."/>
            <person name="Secka A."/>
            <person name="Antonio M."/>
            <person name="Oren A."/>
            <person name="Chaudhuri R.R."/>
            <person name="La Ragione R."/>
            <person name="Hildebrand F."/>
            <person name="Pallen M.J."/>
        </authorList>
    </citation>
    <scope>NUCLEOTIDE SEQUENCE</scope>
    <source>
        <strain evidence="3">10037</strain>
    </source>
</reference>
<dbReference type="Proteomes" id="UP000823597">
    <property type="component" value="Unassembled WGS sequence"/>
</dbReference>
<keyword evidence="2" id="KW-0732">Signal</keyword>
<evidence type="ECO:0000313" key="3">
    <source>
        <dbReference type="EMBL" id="MBO8465244.1"/>
    </source>
</evidence>
<dbReference type="EMBL" id="JADIME010000044">
    <property type="protein sequence ID" value="MBO8465244.1"/>
    <property type="molecule type" value="Genomic_DNA"/>
</dbReference>
<feature type="chain" id="PRO_5039656452" evidence="2">
    <location>
        <begin position="25"/>
        <end position="571"/>
    </location>
</feature>
<organism evidence="3 4">
    <name type="scientific">Candidatus Merdivivens pullistercoris</name>
    <dbReference type="NCBI Taxonomy" id="2840873"/>
    <lineage>
        <taxon>Bacteria</taxon>
        <taxon>Pseudomonadati</taxon>
        <taxon>Bacteroidota</taxon>
        <taxon>Bacteroidia</taxon>
        <taxon>Bacteroidales</taxon>
        <taxon>Muribaculaceae</taxon>
        <taxon>Muribaculaceae incertae sedis</taxon>
        <taxon>Candidatus Merdivivens</taxon>
    </lineage>
</organism>
<dbReference type="AlphaFoldDB" id="A0A9D9N9M5"/>
<gene>
    <name evidence="3" type="ORF">IAB93_04505</name>
</gene>
<evidence type="ECO:0000313" key="4">
    <source>
        <dbReference type="Proteomes" id="UP000823597"/>
    </source>
</evidence>
<sequence>MKNRLILLLALPLIVLTACERKLAADLDVGSGDDALSVPEQLHGKIVLGKRLENPYSTENMQAAYSSLYSTRSSRDVVSTTHLYVRFLPENEADFRLLESRGLVLFDYPLDYEILVDGDYYTDPELPEGSITWQYSVVEKDFDFPDMRYEIIEECCLDEGDAITRSDGVDFAMLEREAFRLTGNAGMLGDETKAAKNVPQGRLTVSDANYNAGEGSGVAGVKVVANSFVKVAKGYTDGTGHFKLNKSFSSSKVKYRIVFENERGFALGFNFILVPASVSSLGKQSSEGIDMNFTFGNDQTTWRRCIVNNVLYEYFDMCGDGTSGILPPPSGLRLWMMDSMTDDYTLMLHHGAVWDDSFISEKFPKVMSILKSFLPDVLLGTGDCDSAFDLYREVYHEAAHASHYAVVGNTYWNQYALATAINGVTGKGLYGTGGRSSDGYIGLTEMWAYYYGSYLFDKRYRMGLTPGEEYWFKPQMLRALEDAGLSPEEIFALFDRETVSIEKLGERIEELYGSGYKDCFDKFFGNPQDDSPDDSGTSDDNSDDVPGGGKDDEQDNGKDDLFGRPKEWGVI</sequence>
<protein>
    <submittedName>
        <fullName evidence="3">Uncharacterized protein</fullName>
    </submittedName>
</protein>
<evidence type="ECO:0000256" key="1">
    <source>
        <dbReference type="SAM" id="MobiDB-lite"/>
    </source>
</evidence>
<name>A0A9D9N9M5_9BACT</name>
<feature type="compositionally biased region" description="Acidic residues" evidence="1">
    <location>
        <begin position="530"/>
        <end position="543"/>
    </location>
</feature>
<reference evidence="3" key="1">
    <citation type="submission" date="2020-10" db="EMBL/GenBank/DDBJ databases">
        <authorList>
            <person name="Gilroy R."/>
        </authorList>
    </citation>
    <scope>NUCLEOTIDE SEQUENCE</scope>
    <source>
        <strain evidence="3">10037</strain>
    </source>
</reference>
<accession>A0A9D9N9M5</accession>
<evidence type="ECO:0000256" key="2">
    <source>
        <dbReference type="SAM" id="SignalP"/>
    </source>
</evidence>
<feature type="region of interest" description="Disordered" evidence="1">
    <location>
        <begin position="525"/>
        <end position="571"/>
    </location>
</feature>
<comment type="caution">
    <text evidence="3">The sequence shown here is derived from an EMBL/GenBank/DDBJ whole genome shotgun (WGS) entry which is preliminary data.</text>
</comment>
<proteinExistence type="predicted"/>
<dbReference type="PROSITE" id="PS51257">
    <property type="entry name" value="PROKAR_LIPOPROTEIN"/>
    <property type="match status" value="1"/>
</dbReference>